<dbReference type="GO" id="GO:0014069">
    <property type="term" value="C:postsynaptic density"/>
    <property type="evidence" value="ECO:0007669"/>
    <property type="project" value="TreeGrafter"/>
</dbReference>
<evidence type="ECO:0000256" key="2">
    <source>
        <dbReference type="SAM" id="Coils"/>
    </source>
</evidence>
<dbReference type="GO" id="GO:0061001">
    <property type="term" value="P:regulation of dendritic spine morphogenesis"/>
    <property type="evidence" value="ECO:0007669"/>
    <property type="project" value="TreeGrafter"/>
</dbReference>
<dbReference type="PANTHER" id="PTHR22741:SF5">
    <property type="entry name" value="SRC KINASE SIGNALING INHIBITOR 1"/>
    <property type="match status" value="1"/>
</dbReference>
<comment type="caution">
    <text evidence="5">The sequence shown here is derived from an EMBL/GenBank/DDBJ whole genome shotgun (WGS) entry which is preliminary data.</text>
</comment>
<dbReference type="InterPro" id="IPR022782">
    <property type="entry name" value="AIP3-like_C"/>
</dbReference>
<dbReference type="EMBL" id="WBNE01000126">
    <property type="protein sequence ID" value="NXD44201.1"/>
    <property type="molecule type" value="Genomic_DNA"/>
</dbReference>
<reference evidence="5" key="1">
    <citation type="submission" date="2019-09" db="EMBL/GenBank/DDBJ databases">
        <title>Bird 10,000 Genomes (B10K) Project - Family phase.</title>
        <authorList>
            <person name="Zhang G."/>
        </authorList>
    </citation>
    <scope>NUCLEOTIDE SEQUENCE</scope>
    <source>
        <strain evidence="5">OUT-0061</strain>
        <tissue evidence="5">Blood</tissue>
    </source>
</reference>
<sequence>PGVLFLQFGDETRRVHITHEISSMDTLHALIVHMFPQKLTMGMLKSPNTAILIKDESRNVFYELEDVRDIQDRSIIKIYRKEPLYASFPASHISNGDLRVRGDVGTAWGTQKGGREGIVWGWDWPSLIPADLPGSSRNCQNLSGPARTCQDPPGPARVFQDLPEPVRTCQGLPGTARPHQNLPGPARLHQDLPEPARTCQSLPGTSRTCQNLPGPARVFQELPEPVRTCQDLPGSSRNCQNLPGSTRTCQGLLGTFRTCQNLPGPARTLQDLPGSSRNFQNLPGSSRACQDPPDPTRTCQDLPGAARSCQGSPEHPQCPWDAILGCLGVPGGRRGLPILTLSLRRERMEAMEKQIASLTGLVQSALLRGSEAETPSEKTEATNGGTPPSASTSRSGMGTPVPAPPPPSATSTPAGQPTAVSRLSMQLHLHDLQQNASDLRNQLQQLRKLQLQNQEAVKTLLRRTETEISVRVTDTMRKHEDPLQRQRSLVEEERLRYLNEEELITQQLRGDREVTMESPGTGTVTEVTLVYPGTGSGTEVTQRWHRGDTVVTLVSPGTGTQFPSLQSKMRVVLRVEVEAVKFLKEEPNRLDGLLKRCKSVTDTLAQIRR</sequence>
<feature type="compositionally biased region" description="Polar residues" evidence="3">
    <location>
        <begin position="381"/>
        <end position="394"/>
    </location>
</feature>
<keyword evidence="1 2" id="KW-0175">Coiled coil</keyword>
<dbReference type="InterPro" id="IPR051825">
    <property type="entry name" value="SRCIN1"/>
</dbReference>
<keyword evidence="6" id="KW-1185">Reference proteome</keyword>
<dbReference type="AlphaFoldDB" id="A0A851VWX4"/>
<evidence type="ECO:0000313" key="5">
    <source>
        <dbReference type="EMBL" id="NXD44201.1"/>
    </source>
</evidence>
<evidence type="ECO:0000259" key="4">
    <source>
        <dbReference type="Pfam" id="PF03915"/>
    </source>
</evidence>
<gene>
    <name evidence="5" type="primary">Srcin1</name>
    <name evidence="5" type="ORF">COPSEC_R09066</name>
</gene>
<organism evidence="5 6">
    <name type="scientific">Copsychus sechellarum</name>
    <dbReference type="NCBI Taxonomy" id="797021"/>
    <lineage>
        <taxon>Eukaryota</taxon>
        <taxon>Metazoa</taxon>
        <taxon>Chordata</taxon>
        <taxon>Craniata</taxon>
        <taxon>Vertebrata</taxon>
        <taxon>Euteleostomi</taxon>
        <taxon>Archelosauria</taxon>
        <taxon>Archosauria</taxon>
        <taxon>Dinosauria</taxon>
        <taxon>Saurischia</taxon>
        <taxon>Theropoda</taxon>
        <taxon>Coelurosauria</taxon>
        <taxon>Aves</taxon>
        <taxon>Neognathae</taxon>
        <taxon>Neoaves</taxon>
        <taxon>Telluraves</taxon>
        <taxon>Australaves</taxon>
        <taxon>Passeriformes</taxon>
        <taxon>Muscicapidae</taxon>
        <taxon>Copsychus</taxon>
    </lineage>
</organism>
<name>A0A851VWX4_9PASS</name>
<evidence type="ECO:0000256" key="3">
    <source>
        <dbReference type="SAM" id="MobiDB-lite"/>
    </source>
</evidence>
<feature type="non-terminal residue" evidence="5">
    <location>
        <position position="1"/>
    </location>
</feature>
<feature type="coiled-coil region" evidence="2">
    <location>
        <begin position="429"/>
        <end position="459"/>
    </location>
</feature>
<dbReference type="GO" id="GO:0005737">
    <property type="term" value="C:cytoplasm"/>
    <property type="evidence" value="ECO:0007669"/>
    <property type="project" value="TreeGrafter"/>
</dbReference>
<feature type="non-terminal residue" evidence="5">
    <location>
        <position position="609"/>
    </location>
</feature>
<protein>
    <submittedName>
        <fullName evidence="5">SRCN1 inhibitor</fullName>
    </submittedName>
</protein>
<accession>A0A851VWX4</accession>
<feature type="region of interest" description="Disordered" evidence="3">
    <location>
        <begin position="368"/>
        <end position="418"/>
    </location>
</feature>
<proteinExistence type="predicted"/>
<dbReference type="OrthoDB" id="6022652at2759"/>
<feature type="compositionally biased region" description="Low complexity" evidence="3">
    <location>
        <begin position="409"/>
        <end position="418"/>
    </location>
</feature>
<feature type="domain" description="Actin interacting protein 3-like C-terminal" evidence="4">
    <location>
        <begin position="5"/>
        <end position="79"/>
    </location>
</feature>
<evidence type="ECO:0000256" key="1">
    <source>
        <dbReference type="ARBA" id="ARBA00023054"/>
    </source>
</evidence>
<evidence type="ECO:0000313" key="6">
    <source>
        <dbReference type="Proteomes" id="UP000659062"/>
    </source>
</evidence>
<dbReference type="GO" id="GO:0015629">
    <property type="term" value="C:actin cytoskeleton"/>
    <property type="evidence" value="ECO:0007669"/>
    <property type="project" value="TreeGrafter"/>
</dbReference>
<dbReference type="PANTHER" id="PTHR22741">
    <property type="entry name" value="P140CAP/SNIP-RELATED"/>
    <property type="match status" value="1"/>
</dbReference>
<dbReference type="Pfam" id="PF03915">
    <property type="entry name" value="AIP3"/>
    <property type="match status" value="1"/>
</dbReference>
<dbReference type="Proteomes" id="UP000659062">
    <property type="component" value="Unassembled WGS sequence"/>
</dbReference>